<gene>
    <name evidence="2" type="ORF">RN001_014097</name>
</gene>
<organism evidence="2 3">
    <name type="scientific">Aquatica leii</name>
    <dbReference type="NCBI Taxonomy" id="1421715"/>
    <lineage>
        <taxon>Eukaryota</taxon>
        <taxon>Metazoa</taxon>
        <taxon>Ecdysozoa</taxon>
        <taxon>Arthropoda</taxon>
        <taxon>Hexapoda</taxon>
        <taxon>Insecta</taxon>
        <taxon>Pterygota</taxon>
        <taxon>Neoptera</taxon>
        <taxon>Endopterygota</taxon>
        <taxon>Coleoptera</taxon>
        <taxon>Polyphaga</taxon>
        <taxon>Elateriformia</taxon>
        <taxon>Elateroidea</taxon>
        <taxon>Lampyridae</taxon>
        <taxon>Luciolinae</taxon>
        <taxon>Aquatica</taxon>
    </lineage>
</organism>
<dbReference type="InterPro" id="IPR029383">
    <property type="entry name" value="ARL6IP6"/>
</dbReference>
<feature type="transmembrane region" description="Helical" evidence="1">
    <location>
        <begin position="88"/>
        <end position="110"/>
    </location>
</feature>
<keyword evidence="3" id="KW-1185">Reference proteome</keyword>
<keyword evidence="1" id="KW-0472">Membrane</keyword>
<evidence type="ECO:0000256" key="1">
    <source>
        <dbReference type="SAM" id="Phobius"/>
    </source>
</evidence>
<dbReference type="AlphaFoldDB" id="A0AAN7P1L7"/>
<sequence length="163" mass="18909">MYSPIKKYQYSPYVSRQYEKSAVLLSEWRLGLFGLIFSLIVISLKVLYANRENVQYVVFEKEWNTYKTVVTDGEVVLRHSWTTVLKCSWFWFPILCGAVATWFTGLMVYIDSSVPGVQPPSPFSPSKYKIRSGHSFHLNYVFAVVVGLLVSGYMFIRGFRLEF</sequence>
<comment type="caution">
    <text evidence="2">The sequence shown here is derived from an EMBL/GenBank/DDBJ whole genome shotgun (WGS) entry which is preliminary data.</text>
</comment>
<feature type="transmembrane region" description="Helical" evidence="1">
    <location>
        <begin position="137"/>
        <end position="156"/>
    </location>
</feature>
<keyword evidence="1" id="KW-1133">Transmembrane helix</keyword>
<accession>A0AAN7P1L7</accession>
<dbReference type="EMBL" id="JARPUR010000006">
    <property type="protein sequence ID" value="KAK4874737.1"/>
    <property type="molecule type" value="Genomic_DNA"/>
</dbReference>
<dbReference type="PANTHER" id="PTHR28640">
    <property type="entry name" value="ADP-RIBOSYLATION FACTOR-LIKE PROTEIN 6-INTERACTING PROTEIN 6"/>
    <property type="match status" value="1"/>
</dbReference>
<name>A0AAN7P1L7_9COLE</name>
<dbReference type="Proteomes" id="UP001353858">
    <property type="component" value="Unassembled WGS sequence"/>
</dbReference>
<keyword evidence="1" id="KW-0812">Transmembrane</keyword>
<dbReference type="PANTHER" id="PTHR28640:SF1">
    <property type="entry name" value="ADP-RIBOSYLATION FACTOR-LIKE PROTEIN 6-INTERACTING PROTEIN 6"/>
    <property type="match status" value="1"/>
</dbReference>
<protein>
    <submittedName>
        <fullName evidence="2">Uncharacterized protein</fullName>
    </submittedName>
</protein>
<feature type="transmembrane region" description="Helical" evidence="1">
    <location>
        <begin position="28"/>
        <end position="48"/>
    </location>
</feature>
<proteinExistence type="predicted"/>
<dbReference type="Pfam" id="PF15062">
    <property type="entry name" value="ARL6IP6"/>
    <property type="match status" value="1"/>
</dbReference>
<evidence type="ECO:0000313" key="3">
    <source>
        <dbReference type="Proteomes" id="UP001353858"/>
    </source>
</evidence>
<reference evidence="3" key="1">
    <citation type="submission" date="2023-01" db="EMBL/GenBank/DDBJ databases">
        <title>Key to firefly adult light organ development and bioluminescence: homeobox transcription factors regulate luciferase expression and transportation to peroxisome.</title>
        <authorList>
            <person name="Fu X."/>
        </authorList>
    </citation>
    <scope>NUCLEOTIDE SEQUENCE [LARGE SCALE GENOMIC DNA]</scope>
</reference>
<evidence type="ECO:0000313" key="2">
    <source>
        <dbReference type="EMBL" id="KAK4874737.1"/>
    </source>
</evidence>